<dbReference type="NCBIfam" id="NF006681">
    <property type="entry name" value="PRK09229.1-2"/>
    <property type="match status" value="1"/>
</dbReference>
<keyword evidence="4" id="KW-0862">Zinc</keyword>
<sequence>MSEHVFWAPQAWVNGRWERDVCLEVDARGHWAAITPGVTPAPTHATVLPGPVLPGLVNAHSHAFQRAFAGLAERRETEGDDFWSWRDRMYGAALRITPAQMRAVAAQLYVELLQGGYTQVCEFHYLHHQESGAPYADEATMAWALADAAQDAGMGLTLLPVLYERAGFQQPNLRPDQRRFAGTPDFIARLQAKAQASGRPLLNAGVAIHSLRAASAASIDALLAQVGDADMPIHIHVAEQMQEVRDCLAATGQSPIAHLAQRFSMDSRWQLVHATHTEATEIDAVARSGAGIVICPSTEGNLGDGFADLPGWLAAGVPMALGSDSHVGRQWNEEIRWLEYGQRLRLQQRNVAAAPGHQPATAARLLDAAVHAGAAASGHANWGLQVGARADALVLDVLAPGLLGVPGSHLLDALVFATHPPAIRDVYVAGQHVIRQGQHPAQGAVAQHFEAAMRELWGT</sequence>
<organism evidence="6">
    <name type="scientific">Curvibacter symbiont subsp. Hydra magnipapillata</name>
    <dbReference type="NCBI Taxonomy" id="667019"/>
    <lineage>
        <taxon>Bacteria</taxon>
        <taxon>Pseudomonadati</taxon>
        <taxon>Pseudomonadota</taxon>
        <taxon>Betaproteobacteria</taxon>
        <taxon>Burkholderiales</taxon>
        <taxon>Comamonadaceae</taxon>
        <taxon>Curvibacter</taxon>
    </lineage>
</organism>
<dbReference type="InterPro" id="IPR010252">
    <property type="entry name" value="HutF"/>
</dbReference>
<dbReference type="SUPFAM" id="SSF51556">
    <property type="entry name" value="Metallo-dependent hydrolases"/>
    <property type="match status" value="1"/>
</dbReference>
<dbReference type="NCBIfam" id="TIGR02022">
    <property type="entry name" value="hutF"/>
    <property type="match status" value="1"/>
</dbReference>
<dbReference type="Gene3D" id="3.20.20.140">
    <property type="entry name" value="Metal-dependent hydrolases"/>
    <property type="match status" value="1"/>
</dbReference>
<keyword evidence="2" id="KW-0479">Metal-binding</keyword>
<dbReference type="EMBL" id="FN543108">
    <property type="protein sequence ID" value="CBA33180.1"/>
    <property type="molecule type" value="Genomic_DNA"/>
</dbReference>
<evidence type="ECO:0000256" key="2">
    <source>
        <dbReference type="ARBA" id="ARBA00022723"/>
    </source>
</evidence>
<comment type="cofactor">
    <cofactor evidence="1">
        <name>Zn(2+)</name>
        <dbReference type="ChEBI" id="CHEBI:29105"/>
    </cofactor>
</comment>
<protein>
    <recommendedName>
        <fullName evidence="5">Amidohydrolase-related domain-containing protein</fullName>
    </recommendedName>
</protein>
<dbReference type="NCBIfam" id="NF006684">
    <property type="entry name" value="PRK09229.1-5"/>
    <property type="match status" value="1"/>
</dbReference>
<dbReference type="Gene3D" id="2.30.40.10">
    <property type="entry name" value="Urease, subunit C, domain 1"/>
    <property type="match status" value="1"/>
</dbReference>
<reference evidence="6" key="1">
    <citation type="journal article" date="2010" name="Nature">
        <title>The Dynamic genome of Hydra.</title>
        <authorList>
            <person name="Chapman J.A."/>
            <person name="Kirkness E.F."/>
            <person name="Simakov O."/>
            <person name="Hampson S.E."/>
            <person name="Mitros T."/>
            <person name="Weinmaier T."/>
            <person name="Rattei T."/>
            <person name="Balasubramanian P.G."/>
            <person name="Borman J."/>
            <person name="Busam D."/>
            <person name="Disbennett K."/>
            <person name="Pfannkoch C."/>
            <person name="Sumin N."/>
            <person name="Sutton G."/>
            <person name="Viswanathan L."/>
            <person name="Walenz B."/>
            <person name="Goodstein D.M."/>
            <person name="Hellsten U."/>
            <person name="Kawashima T."/>
            <person name="Prochnik S.E."/>
            <person name="Putnam N.H."/>
            <person name="Shu S."/>
            <person name="Blumberg B."/>
            <person name="Dana C.E."/>
            <person name="Gee L."/>
            <person name="Kibler D.F."/>
            <person name="Law L."/>
            <person name="Lindgens D."/>
            <person name="Martinez D.E."/>
            <person name="Peng J."/>
            <person name="Wigge P.A."/>
            <person name="Bertulat B."/>
            <person name="Guder C."/>
            <person name="Nakamura Y."/>
            <person name="Ozbek S."/>
            <person name="Watanabe H."/>
            <person name="Khalturin K."/>
            <person name="Hemmrich G."/>
            <person name="Franke A."/>
            <person name="Augustin R."/>
            <person name="Fraune S."/>
            <person name="Hayakawa E."/>
            <person name="Hayakawa S."/>
            <person name="Hirose M."/>
            <person name="Hwang J."/>
            <person name="Ikeo K."/>
            <person name="Nishimiya-Fujisawa C."/>
            <person name="Ogura A."/>
            <person name="Takahashi T."/>
            <person name="Steinmetz P.R."/>
            <person name="Zhang X."/>
            <person name="Aufschnaiter R."/>
            <person name="Eder M.K."/>
            <person name="Gorny A.K."/>
            <person name="Salvenmoser W."/>
            <person name="Heimberg A.M."/>
            <person name="Wheeler B.M."/>
            <person name="Peterson K.J."/>
            <person name="Boettger A."/>
            <person name="Tischler P."/>
            <person name="Wolf A."/>
            <person name="Gojobori T."/>
            <person name="Remington K.A."/>
            <person name="Strausberg R.L."/>
            <person name="Venter J."/>
            <person name="Technau U."/>
            <person name="Hobmayer B."/>
            <person name="Bosch T.C."/>
            <person name="Holstein T.W."/>
            <person name="Fujisawa T."/>
            <person name="Bode H.R."/>
            <person name="David C.N."/>
            <person name="Rokhsar D.S."/>
            <person name="Steele R.E."/>
        </authorList>
    </citation>
    <scope>NUCLEOTIDE SEQUENCE</scope>
</reference>
<accession>C9YG77</accession>
<dbReference type="InterPro" id="IPR006680">
    <property type="entry name" value="Amidohydro-rel"/>
</dbReference>
<dbReference type="InterPro" id="IPR051607">
    <property type="entry name" value="Metallo-dep_hydrolases"/>
</dbReference>
<gene>
    <name evidence="6" type="ORF">Csp_B17770</name>
</gene>
<dbReference type="GO" id="GO:0019239">
    <property type="term" value="F:deaminase activity"/>
    <property type="evidence" value="ECO:0007669"/>
    <property type="project" value="TreeGrafter"/>
</dbReference>
<dbReference type="GO" id="GO:0046872">
    <property type="term" value="F:metal ion binding"/>
    <property type="evidence" value="ECO:0007669"/>
    <property type="project" value="UniProtKB-KW"/>
</dbReference>
<evidence type="ECO:0000256" key="3">
    <source>
        <dbReference type="ARBA" id="ARBA00022801"/>
    </source>
</evidence>
<dbReference type="Pfam" id="PF01979">
    <property type="entry name" value="Amidohydro_1"/>
    <property type="match status" value="1"/>
</dbReference>
<feature type="domain" description="Amidohydrolase-related" evidence="5">
    <location>
        <begin position="52"/>
        <end position="432"/>
    </location>
</feature>
<dbReference type="AlphaFoldDB" id="C9YG77"/>
<keyword evidence="3 6" id="KW-0378">Hydrolase</keyword>
<dbReference type="PANTHER" id="PTHR11271">
    <property type="entry name" value="GUANINE DEAMINASE"/>
    <property type="match status" value="1"/>
</dbReference>
<dbReference type="GO" id="GO:0005829">
    <property type="term" value="C:cytosol"/>
    <property type="evidence" value="ECO:0007669"/>
    <property type="project" value="TreeGrafter"/>
</dbReference>
<dbReference type="PANTHER" id="PTHR11271:SF48">
    <property type="entry name" value="AMIDOHYDROLASE-RELATED DOMAIN-CONTAINING PROTEIN"/>
    <property type="match status" value="1"/>
</dbReference>
<evidence type="ECO:0000256" key="1">
    <source>
        <dbReference type="ARBA" id="ARBA00001947"/>
    </source>
</evidence>
<proteinExistence type="predicted"/>
<dbReference type="InterPro" id="IPR032466">
    <property type="entry name" value="Metal_Hydrolase"/>
</dbReference>
<evidence type="ECO:0000259" key="5">
    <source>
        <dbReference type="Pfam" id="PF01979"/>
    </source>
</evidence>
<evidence type="ECO:0000256" key="4">
    <source>
        <dbReference type="ARBA" id="ARBA00022833"/>
    </source>
</evidence>
<evidence type="ECO:0000313" key="6">
    <source>
        <dbReference type="EMBL" id="CBA33180.1"/>
    </source>
</evidence>
<dbReference type="SUPFAM" id="SSF51338">
    <property type="entry name" value="Composite domain of metallo-dependent hydrolases"/>
    <property type="match status" value="1"/>
</dbReference>
<name>C9YG77_CURXX</name>
<dbReference type="InterPro" id="IPR011059">
    <property type="entry name" value="Metal-dep_hydrolase_composite"/>
</dbReference>